<keyword evidence="3" id="KW-1185">Reference proteome</keyword>
<comment type="caution">
    <text evidence="2">The sequence shown here is derived from an EMBL/GenBank/DDBJ whole genome shotgun (WGS) entry which is preliminary data.</text>
</comment>
<organism evidence="2 3">
    <name type="scientific">Polyangium fumosum</name>
    <dbReference type="NCBI Taxonomy" id="889272"/>
    <lineage>
        <taxon>Bacteria</taxon>
        <taxon>Pseudomonadati</taxon>
        <taxon>Myxococcota</taxon>
        <taxon>Polyangia</taxon>
        <taxon>Polyangiales</taxon>
        <taxon>Polyangiaceae</taxon>
        <taxon>Polyangium</taxon>
    </lineage>
</organism>
<gene>
    <name evidence="2" type="ORF">E8A74_33045</name>
</gene>
<reference evidence="2 3" key="1">
    <citation type="submission" date="2019-04" db="EMBL/GenBank/DDBJ databases">
        <authorList>
            <person name="Li Y."/>
            <person name="Wang J."/>
        </authorList>
    </citation>
    <scope>NUCLEOTIDE SEQUENCE [LARGE SCALE GENOMIC DNA]</scope>
    <source>
        <strain evidence="2 3">DSM 14668</strain>
    </source>
</reference>
<dbReference type="RefSeq" id="WP_136933108.1">
    <property type="nucleotide sequence ID" value="NZ_SSMQ01000044.1"/>
</dbReference>
<dbReference type="EMBL" id="SSMQ01000044">
    <property type="protein sequence ID" value="TKD00755.1"/>
    <property type="molecule type" value="Genomic_DNA"/>
</dbReference>
<evidence type="ECO:0000256" key="1">
    <source>
        <dbReference type="SAM" id="SignalP"/>
    </source>
</evidence>
<dbReference type="AlphaFoldDB" id="A0A4U1J1E5"/>
<feature type="chain" id="PRO_5020431566" evidence="1">
    <location>
        <begin position="23"/>
        <end position="145"/>
    </location>
</feature>
<name>A0A4U1J1E5_9BACT</name>
<accession>A0A4U1J1E5</accession>
<protein>
    <submittedName>
        <fullName evidence="2">Uncharacterized protein</fullName>
    </submittedName>
</protein>
<evidence type="ECO:0000313" key="2">
    <source>
        <dbReference type="EMBL" id="TKD00755.1"/>
    </source>
</evidence>
<feature type="signal peptide" evidence="1">
    <location>
        <begin position="1"/>
        <end position="22"/>
    </location>
</feature>
<dbReference type="Proteomes" id="UP000309215">
    <property type="component" value="Unassembled WGS sequence"/>
</dbReference>
<sequence>MKKLLSFAFAAAMIVPSSAAMALTEGAAFEVYVNDDFAGTIYPYLYKDAGKACLYVSEWYNQGYLISEECDFLERKTKGYLSCLGNSYINFPTTIASDVYCRGFNDWGLSLQIEYMHVGEHYDGFAGVVKYAGYPYVNTIEAWEY</sequence>
<proteinExistence type="predicted"/>
<keyword evidence="1" id="KW-0732">Signal</keyword>
<evidence type="ECO:0000313" key="3">
    <source>
        <dbReference type="Proteomes" id="UP000309215"/>
    </source>
</evidence>
<dbReference type="OrthoDB" id="9825104at2"/>